<feature type="chain" id="PRO_5004841525" description="EGF-like domain-containing protein" evidence="5">
    <location>
        <begin position="24"/>
        <end position="273"/>
    </location>
</feature>
<feature type="disulfide bond" evidence="4">
    <location>
        <begin position="239"/>
        <end position="249"/>
    </location>
</feature>
<dbReference type="Gene3D" id="2.10.25.10">
    <property type="entry name" value="Laminin"/>
    <property type="match status" value="1"/>
</dbReference>
<evidence type="ECO:0000256" key="3">
    <source>
        <dbReference type="ARBA" id="ARBA00023157"/>
    </source>
</evidence>
<feature type="disulfide bond" evidence="4">
    <location>
        <begin position="258"/>
        <end position="267"/>
    </location>
</feature>
<dbReference type="OrthoDB" id="18487at2759"/>
<evidence type="ECO:0000256" key="1">
    <source>
        <dbReference type="ARBA" id="ARBA00022536"/>
    </source>
</evidence>
<evidence type="ECO:0000256" key="2">
    <source>
        <dbReference type="ARBA" id="ARBA00022737"/>
    </source>
</evidence>
<dbReference type="InterPro" id="IPR000742">
    <property type="entry name" value="EGF"/>
</dbReference>
<dbReference type="GO" id="GO:0046982">
    <property type="term" value="F:protein heterodimerization activity"/>
    <property type="evidence" value="ECO:0007669"/>
    <property type="project" value="TreeGrafter"/>
</dbReference>
<dbReference type="RefSeq" id="XP_009824361.1">
    <property type="nucleotide sequence ID" value="XM_009826059.1"/>
</dbReference>
<reference evidence="7" key="1">
    <citation type="submission" date="2013-12" db="EMBL/GenBank/DDBJ databases">
        <title>The Genome Sequence of Aphanomyces astaci APO3.</title>
        <authorList>
            <consortium name="The Broad Institute Genomics Platform"/>
            <person name="Russ C."/>
            <person name="Tyler B."/>
            <person name="van West P."/>
            <person name="Dieguez-Uribeondo J."/>
            <person name="Young S.K."/>
            <person name="Zeng Q."/>
            <person name="Gargeya S."/>
            <person name="Fitzgerald M."/>
            <person name="Abouelleil A."/>
            <person name="Alvarado L."/>
            <person name="Chapman S.B."/>
            <person name="Gainer-Dewar J."/>
            <person name="Goldberg J."/>
            <person name="Griggs A."/>
            <person name="Gujja S."/>
            <person name="Hansen M."/>
            <person name="Howarth C."/>
            <person name="Imamovic A."/>
            <person name="Ireland A."/>
            <person name="Larimer J."/>
            <person name="McCowan C."/>
            <person name="Murphy C."/>
            <person name="Pearson M."/>
            <person name="Poon T.W."/>
            <person name="Priest M."/>
            <person name="Roberts A."/>
            <person name="Saif S."/>
            <person name="Shea T."/>
            <person name="Sykes S."/>
            <person name="Wortman J."/>
            <person name="Nusbaum C."/>
            <person name="Birren B."/>
        </authorList>
    </citation>
    <scope>NUCLEOTIDE SEQUENCE [LARGE SCALE GENOMIC DNA]</scope>
    <source>
        <strain evidence="7">APO3</strain>
    </source>
</reference>
<dbReference type="GeneID" id="20804426"/>
<dbReference type="GO" id="GO:0050839">
    <property type="term" value="F:cell adhesion molecule binding"/>
    <property type="evidence" value="ECO:0007669"/>
    <property type="project" value="TreeGrafter"/>
</dbReference>
<keyword evidence="1 4" id="KW-0245">EGF-like domain</keyword>
<dbReference type="GO" id="GO:0007157">
    <property type="term" value="P:heterophilic cell-cell adhesion via plasma membrane cell adhesion molecules"/>
    <property type="evidence" value="ECO:0007669"/>
    <property type="project" value="TreeGrafter"/>
</dbReference>
<dbReference type="VEuPathDB" id="FungiDB:H257_02430"/>
<dbReference type="PANTHER" id="PTHR11219:SF69">
    <property type="entry name" value="TENEURIN-A"/>
    <property type="match status" value="1"/>
</dbReference>
<dbReference type="AlphaFoldDB" id="W4H3P7"/>
<keyword evidence="3 4" id="KW-1015">Disulfide bond</keyword>
<name>W4H3P7_APHAT</name>
<dbReference type="PANTHER" id="PTHR11219">
    <property type="entry name" value="TENEURIN AND N-ACETYLGLUCOSAMINE-1-PHOSPHODIESTER ALPHA-N-ACETYLGLUCOSAMINIDASE"/>
    <property type="match status" value="1"/>
</dbReference>
<dbReference type="InterPro" id="IPR051216">
    <property type="entry name" value="Teneurin"/>
</dbReference>
<feature type="domain" description="EGF-like" evidence="6">
    <location>
        <begin position="235"/>
        <end position="268"/>
    </location>
</feature>
<dbReference type="PROSITE" id="PS01186">
    <property type="entry name" value="EGF_2"/>
    <property type="match status" value="2"/>
</dbReference>
<dbReference type="EMBL" id="KI913117">
    <property type="protein sequence ID" value="ETV85889.1"/>
    <property type="molecule type" value="Genomic_DNA"/>
</dbReference>
<evidence type="ECO:0000259" key="6">
    <source>
        <dbReference type="PROSITE" id="PS50026"/>
    </source>
</evidence>
<protein>
    <recommendedName>
        <fullName evidence="6">EGF-like domain-containing protein</fullName>
    </recommendedName>
</protein>
<evidence type="ECO:0000256" key="4">
    <source>
        <dbReference type="PROSITE-ProRule" id="PRU00076"/>
    </source>
</evidence>
<proteinExistence type="predicted"/>
<evidence type="ECO:0000256" key="5">
    <source>
        <dbReference type="SAM" id="SignalP"/>
    </source>
</evidence>
<dbReference type="SMART" id="SM00181">
    <property type="entry name" value="EGF"/>
    <property type="match status" value="3"/>
</dbReference>
<evidence type="ECO:0000313" key="7">
    <source>
        <dbReference type="EMBL" id="ETV85889.1"/>
    </source>
</evidence>
<dbReference type="Pfam" id="PF23106">
    <property type="entry name" value="EGF_Teneurin"/>
    <property type="match status" value="1"/>
</dbReference>
<keyword evidence="2" id="KW-0677">Repeat</keyword>
<accession>W4H3P7</accession>
<feature type="signal peptide" evidence="5">
    <location>
        <begin position="1"/>
        <end position="23"/>
    </location>
</feature>
<dbReference type="PROSITE" id="PS00022">
    <property type="entry name" value="EGF_1"/>
    <property type="match status" value="2"/>
</dbReference>
<comment type="caution">
    <text evidence="4">Lacks conserved residue(s) required for the propagation of feature annotation.</text>
</comment>
<dbReference type="GO" id="GO:0042803">
    <property type="term" value="F:protein homodimerization activity"/>
    <property type="evidence" value="ECO:0007669"/>
    <property type="project" value="TreeGrafter"/>
</dbReference>
<organism evidence="7">
    <name type="scientific">Aphanomyces astaci</name>
    <name type="common">Crayfish plague agent</name>
    <dbReference type="NCBI Taxonomy" id="112090"/>
    <lineage>
        <taxon>Eukaryota</taxon>
        <taxon>Sar</taxon>
        <taxon>Stramenopiles</taxon>
        <taxon>Oomycota</taxon>
        <taxon>Saprolegniomycetes</taxon>
        <taxon>Saprolegniales</taxon>
        <taxon>Verrucalvaceae</taxon>
        <taxon>Aphanomyces</taxon>
    </lineage>
</organism>
<gene>
    <name evidence="7" type="ORF">H257_02430</name>
</gene>
<sequence>MKTRRTGWTLGVVSGLLSGGVWSYNPVGGDLCNALNDCSGHGKCNTLTKVCTCSNGWGSPSDISHNKAADCSRRVCPSGASWNSIPTLPTTAHTAAECSDMGVCDTTSGECKCFPGFVGAACDRTSCPKDCSGHGICMSMRALAGVSAALPLSAPTTYGGQPSTTTWDQDRLFGCVCDSPWAVGLASGQVQASGWFGADCSLQHCPYGDDPVTIGTDELNCTGVAAPGGMGVGASGNVCFIECSNRGVCDYITGLCTCFEGFYGSNCGTMSMG</sequence>
<dbReference type="STRING" id="112090.W4H3P7"/>
<dbReference type="PRINTS" id="PR00011">
    <property type="entry name" value="EGFLAMININ"/>
</dbReference>
<dbReference type="PROSITE" id="PS50026">
    <property type="entry name" value="EGF_3"/>
    <property type="match status" value="1"/>
</dbReference>
<keyword evidence="5" id="KW-0732">Signal</keyword>